<dbReference type="AlphaFoldDB" id="A0A915IGF4"/>
<name>A0A915IGF4_ROMCU</name>
<feature type="compositionally biased region" description="Basic and acidic residues" evidence="1">
    <location>
        <begin position="10"/>
        <end position="21"/>
    </location>
</feature>
<dbReference type="WBParaSite" id="nRc.2.0.1.t12978-RA">
    <property type="protein sequence ID" value="nRc.2.0.1.t12978-RA"/>
    <property type="gene ID" value="nRc.2.0.1.g12978"/>
</dbReference>
<feature type="region of interest" description="Disordered" evidence="1">
    <location>
        <begin position="1"/>
        <end position="21"/>
    </location>
</feature>
<evidence type="ECO:0000313" key="2">
    <source>
        <dbReference type="Proteomes" id="UP000887565"/>
    </source>
</evidence>
<keyword evidence="2" id="KW-1185">Reference proteome</keyword>
<protein>
    <submittedName>
        <fullName evidence="3">Uncharacterized protein</fullName>
    </submittedName>
</protein>
<reference evidence="3" key="1">
    <citation type="submission" date="2022-11" db="UniProtKB">
        <authorList>
            <consortium name="WormBaseParasite"/>
        </authorList>
    </citation>
    <scope>IDENTIFICATION</scope>
</reference>
<sequence length="163" mass="18682">MKKLTRKKKQDRESSKEERKNNHNIQFLSIISNGRGTNTFDLFQNTVCTRSLCENTIYKIKLHNRGDKTMTSIGTKKQCPRSNKLGRGEHVQVESFVPNGHGLVEFPVRQTTPVIIATDIHLKFGFEARLVETRENCSSASPHEIGQHETRKFQRNVTYITAP</sequence>
<evidence type="ECO:0000313" key="3">
    <source>
        <dbReference type="WBParaSite" id="nRc.2.0.1.t12978-RA"/>
    </source>
</evidence>
<dbReference type="Proteomes" id="UP000887565">
    <property type="component" value="Unplaced"/>
</dbReference>
<accession>A0A915IGF4</accession>
<evidence type="ECO:0000256" key="1">
    <source>
        <dbReference type="SAM" id="MobiDB-lite"/>
    </source>
</evidence>
<organism evidence="2 3">
    <name type="scientific">Romanomermis culicivorax</name>
    <name type="common">Nematode worm</name>
    <dbReference type="NCBI Taxonomy" id="13658"/>
    <lineage>
        <taxon>Eukaryota</taxon>
        <taxon>Metazoa</taxon>
        <taxon>Ecdysozoa</taxon>
        <taxon>Nematoda</taxon>
        <taxon>Enoplea</taxon>
        <taxon>Dorylaimia</taxon>
        <taxon>Mermithida</taxon>
        <taxon>Mermithoidea</taxon>
        <taxon>Mermithidae</taxon>
        <taxon>Romanomermis</taxon>
    </lineage>
</organism>
<proteinExistence type="predicted"/>